<proteinExistence type="predicted"/>
<dbReference type="Proteomes" id="UP001303760">
    <property type="component" value="Unassembled WGS sequence"/>
</dbReference>
<keyword evidence="3" id="KW-1185">Reference proteome</keyword>
<reference evidence="2" key="1">
    <citation type="journal article" date="2023" name="Mol. Phylogenet. Evol.">
        <title>Genome-scale phylogeny and comparative genomics of the fungal order Sordariales.</title>
        <authorList>
            <person name="Hensen N."/>
            <person name="Bonometti L."/>
            <person name="Westerberg I."/>
            <person name="Brannstrom I.O."/>
            <person name="Guillou S."/>
            <person name="Cros-Aarteil S."/>
            <person name="Calhoun S."/>
            <person name="Haridas S."/>
            <person name="Kuo A."/>
            <person name="Mondo S."/>
            <person name="Pangilinan J."/>
            <person name="Riley R."/>
            <person name="LaButti K."/>
            <person name="Andreopoulos B."/>
            <person name="Lipzen A."/>
            <person name="Chen C."/>
            <person name="Yan M."/>
            <person name="Daum C."/>
            <person name="Ng V."/>
            <person name="Clum A."/>
            <person name="Steindorff A."/>
            <person name="Ohm R.A."/>
            <person name="Martin F."/>
            <person name="Silar P."/>
            <person name="Natvig D.O."/>
            <person name="Lalanne C."/>
            <person name="Gautier V."/>
            <person name="Ament-Velasquez S.L."/>
            <person name="Kruys A."/>
            <person name="Hutchinson M.I."/>
            <person name="Powell A.J."/>
            <person name="Barry K."/>
            <person name="Miller A.N."/>
            <person name="Grigoriev I.V."/>
            <person name="Debuchy R."/>
            <person name="Gladieux P."/>
            <person name="Hiltunen Thoren M."/>
            <person name="Johannesson H."/>
        </authorList>
    </citation>
    <scope>NUCLEOTIDE SEQUENCE</scope>
    <source>
        <strain evidence="2">CBS 532.94</strain>
    </source>
</reference>
<evidence type="ECO:0000256" key="1">
    <source>
        <dbReference type="SAM" id="MobiDB-lite"/>
    </source>
</evidence>
<feature type="region of interest" description="Disordered" evidence="1">
    <location>
        <begin position="245"/>
        <end position="281"/>
    </location>
</feature>
<protein>
    <submittedName>
        <fullName evidence="2">Uncharacterized protein</fullName>
    </submittedName>
</protein>
<dbReference type="AlphaFoldDB" id="A0AAN7C0Q6"/>
<gene>
    <name evidence="2" type="ORF">C8A03DRAFT_39126</name>
</gene>
<comment type="caution">
    <text evidence="2">The sequence shown here is derived from an EMBL/GenBank/DDBJ whole genome shotgun (WGS) entry which is preliminary data.</text>
</comment>
<dbReference type="EMBL" id="MU860636">
    <property type="protein sequence ID" value="KAK4233184.1"/>
    <property type="molecule type" value="Genomic_DNA"/>
</dbReference>
<evidence type="ECO:0000313" key="2">
    <source>
        <dbReference type="EMBL" id="KAK4233184.1"/>
    </source>
</evidence>
<name>A0AAN7C0Q6_9PEZI</name>
<accession>A0AAN7C0Q6</accession>
<organism evidence="2 3">
    <name type="scientific">Achaetomium macrosporum</name>
    <dbReference type="NCBI Taxonomy" id="79813"/>
    <lineage>
        <taxon>Eukaryota</taxon>
        <taxon>Fungi</taxon>
        <taxon>Dikarya</taxon>
        <taxon>Ascomycota</taxon>
        <taxon>Pezizomycotina</taxon>
        <taxon>Sordariomycetes</taxon>
        <taxon>Sordariomycetidae</taxon>
        <taxon>Sordariales</taxon>
        <taxon>Chaetomiaceae</taxon>
        <taxon>Achaetomium</taxon>
    </lineage>
</organism>
<feature type="compositionally biased region" description="Basic and acidic residues" evidence="1">
    <location>
        <begin position="264"/>
        <end position="274"/>
    </location>
</feature>
<evidence type="ECO:0000313" key="3">
    <source>
        <dbReference type="Proteomes" id="UP001303760"/>
    </source>
</evidence>
<reference evidence="2" key="2">
    <citation type="submission" date="2023-05" db="EMBL/GenBank/DDBJ databases">
        <authorList>
            <consortium name="Lawrence Berkeley National Laboratory"/>
            <person name="Steindorff A."/>
            <person name="Hensen N."/>
            <person name="Bonometti L."/>
            <person name="Westerberg I."/>
            <person name="Brannstrom I.O."/>
            <person name="Guillou S."/>
            <person name="Cros-Aarteil S."/>
            <person name="Calhoun S."/>
            <person name="Haridas S."/>
            <person name="Kuo A."/>
            <person name="Mondo S."/>
            <person name="Pangilinan J."/>
            <person name="Riley R."/>
            <person name="Labutti K."/>
            <person name="Andreopoulos B."/>
            <person name="Lipzen A."/>
            <person name="Chen C."/>
            <person name="Yanf M."/>
            <person name="Daum C."/>
            <person name="Ng V."/>
            <person name="Clum A."/>
            <person name="Ohm R."/>
            <person name="Martin F."/>
            <person name="Silar P."/>
            <person name="Natvig D."/>
            <person name="Lalanne C."/>
            <person name="Gautier V."/>
            <person name="Ament-Velasquez S.L."/>
            <person name="Kruys A."/>
            <person name="Hutchinson M.I."/>
            <person name="Powell A.J."/>
            <person name="Barry K."/>
            <person name="Miller A.N."/>
            <person name="Grigoriev I.V."/>
            <person name="Debuchy R."/>
            <person name="Gladieux P."/>
            <person name="Thoren M.H."/>
            <person name="Johannesson H."/>
        </authorList>
    </citation>
    <scope>NUCLEOTIDE SEQUENCE</scope>
    <source>
        <strain evidence="2">CBS 532.94</strain>
    </source>
</reference>
<sequence>MVLAERDDDEVSSQVSNVSQASKVSQFSGLPVINQDLTLADPTLADPELKSQNLFQCTKKVKWSKSDLNQREKLGPVFLGFLNAPCFRKYILHYLQEPDEPHLEYKRPVILEQCCNACNHYLGLVPTLAPRDKGPEKPTAGSLAGTALEQLRAWCKVQGQGLIPASKRRFDIIPEMWLEATLQYQVPRLFSQGRGKRQLPFHDVQNLVDKVPDLKRWPHLQQKGADLVSFCVGSVDKIHDAWAASKASKGQGQGRTARTTAADASRKRAAEDTRATPPAKR</sequence>